<gene>
    <name evidence="2" type="ORF">PTTG_06491</name>
</gene>
<evidence type="ECO:0000313" key="4">
    <source>
        <dbReference type="Proteomes" id="UP000005240"/>
    </source>
</evidence>
<organism evidence="2">
    <name type="scientific">Puccinia triticina (isolate 1-1 / race 1 (BBBD))</name>
    <name type="common">Brown leaf rust fungus</name>
    <dbReference type="NCBI Taxonomy" id="630390"/>
    <lineage>
        <taxon>Eukaryota</taxon>
        <taxon>Fungi</taxon>
        <taxon>Dikarya</taxon>
        <taxon>Basidiomycota</taxon>
        <taxon>Pucciniomycotina</taxon>
        <taxon>Pucciniomycetes</taxon>
        <taxon>Pucciniales</taxon>
        <taxon>Pucciniaceae</taxon>
        <taxon>Puccinia</taxon>
    </lineage>
</organism>
<evidence type="ECO:0000313" key="3">
    <source>
        <dbReference type="EnsemblFungi" id="PTTG_06491-t43_1-p1"/>
    </source>
</evidence>
<dbReference type="Proteomes" id="UP000005240">
    <property type="component" value="Unassembled WGS sequence"/>
</dbReference>
<feature type="region of interest" description="Disordered" evidence="1">
    <location>
        <begin position="105"/>
        <end position="130"/>
    </location>
</feature>
<reference evidence="3 4" key="3">
    <citation type="journal article" date="2017" name="G3 (Bethesda)">
        <title>Comparative analysis highlights variable genome content of wheat rusts and divergence of the mating loci.</title>
        <authorList>
            <person name="Cuomo C.A."/>
            <person name="Bakkeren G."/>
            <person name="Khalil H.B."/>
            <person name="Panwar V."/>
            <person name="Joly D."/>
            <person name="Linning R."/>
            <person name="Sakthikumar S."/>
            <person name="Song X."/>
            <person name="Adiconis X."/>
            <person name="Fan L."/>
            <person name="Goldberg J.M."/>
            <person name="Levin J.Z."/>
            <person name="Young S."/>
            <person name="Zeng Q."/>
            <person name="Anikster Y."/>
            <person name="Bruce M."/>
            <person name="Wang M."/>
            <person name="Yin C."/>
            <person name="McCallum B."/>
            <person name="Szabo L.J."/>
            <person name="Hulbert S."/>
            <person name="Chen X."/>
            <person name="Fellers J.P."/>
        </authorList>
    </citation>
    <scope>NUCLEOTIDE SEQUENCE</scope>
    <source>
        <strain evidence="3">isolate 1-1 / race 1 (BBBD)</strain>
        <strain evidence="4">Isolate 1-1 / race 1 (BBBD)</strain>
    </source>
</reference>
<keyword evidence="4" id="KW-1185">Reference proteome</keyword>
<feature type="compositionally biased region" description="Basic and acidic residues" evidence="1">
    <location>
        <begin position="42"/>
        <end position="54"/>
    </location>
</feature>
<proteinExistence type="predicted"/>
<protein>
    <submittedName>
        <fullName evidence="2 3">Uncharacterized protein</fullName>
    </submittedName>
</protein>
<reference evidence="2" key="1">
    <citation type="submission" date="2009-11" db="EMBL/GenBank/DDBJ databases">
        <authorList>
            <consortium name="The Broad Institute Genome Sequencing Platform"/>
            <person name="Ward D."/>
            <person name="Feldgarden M."/>
            <person name="Earl A."/>
            <person name="Young S.K."/>
            <person name="Zeng Q."/>
            <person name="Koehrsen M."/>
            <person name="Alvarado L."/>
            <person name="Berlin A."/>
            <person name="Bochicchio J."/>
            <person name="Borenstein D."/>
            <person name="Chapman S.B."/>
            <person name="Chen Z."/>
            <person name="Engels R."/>
            <person name="Freedman E."/>
            <person name="Gellesch M."/>
            <person name="Goldberg J."/>
            <person name="Griggs A."/>
            <person name="Gujja S."/>
            <person name="Heilman E."/>
            <person name="Heiman D."/>
            <person name="Hepburn T."/>
            <person name="Howarth C."/>
            <person name="Jen D."/>
            <person name="Larson L."/>
            <person name="Lewis B."/>
            <person name="Mehta T."/>
            <person name="Park D."/>
            <person name="Pearson M."/>
            <person name="Roberts A."/>
            <person name="Saif S."/>
            <person name="Shea T."/>
            <person name="Shenoy N."/>
            <person name="Sisk P."/>
            <person name="Stolte C."/>
            <person name="Sykes S."/>
            <person name="Thomson T."/>
            <person name="Walk T."/>
            <person name="White J."/>
            <person name="Yandava C."/>
            <person name="Izard J."/>
            <person name="Baranova O.V."/>
            <person name="Blanton J.M."/>
            <person name="Tanner A.C."/>
            <person name="Dewhirst F.E."/>
            <person name="Haas B."/>
            <person name="Nusbaum C."/>
            <person name="Birren B."/>
        </authorList>
    </citation>
    <scope>NUCLEOTIDE SEQUENCE [LARGE SCALE GENOMIC DNA]</scope>
    <source>
        <strain evidence="2">1-1 BBBD Race 1</strain>
    </source>
</reference>
<accession>A0A180G9Z1</accession>
<evidence type="ECO:0000256" key="1">
    <source>
        <dbReference type="SAM" id="MobiDB-lite"/>
    </source>
</evidence>
<dbReference type="OrthoDB" id="2678913at2759"/>
<name>A0A180G9Z1_PUCT1</name>
<dbReference type="VEuPathDB" id="FungiDB:PTTG_06491"/>
<feature type="region of interest" description="Disordered" evidence="1">
    <location>
        <begin position="1"/>
        <end position="86"/>
    </location>
</feature>
<reference evidence="3" key="4">
    <citation type="submission" date="2025-05" db="UniProtKB">
        <authorList>
            <consortium name="EnsemblFungi"/>
        </authorList>
    </citation>
    <scope>IDENTIFICATION</scope>
    <source>
        <strain evidence="3">isolate 1-1 / race 1 (BBBD)</strain>
    </source>
</reference>
<reference evidence="2" key="2">
    <citation type="submission" date="2016-05" db="EMBL/GenBank/DDBJ databases">
        <title>Comparative analysis highlights variable genome content of wheat rusts and divergence of the mating loci.</title>
        <authorList>
            <person name="Cuomo C.A."/>
            <person name="Bakkeren G."/>
            <person name="Szabo L."/>
            <person name="Khalil H."/>
            <person name="Joly D."/>
            <person name="Goldberg J."/>
            <person name="Young S."/>
            <person name="Zeng Q."/>
            <person name="Fellers J."/>
        </authorList>
    </citation>
    <scope>NUCLEOTIDE SEQUENCE [LARGE SCALE GENOMIC DNA]</scope>
    <source>
        <strain evidence="2">1-1 BBBD Race 1</strain>
    </source>
</reference>
<dbReference type="AlphaFoldDB" id="A0A180G9Z1"/>
<evidence type="ECO:0000313" key="2">
    <source>
        <dbReference type="EMBL" id="OAV89497.1"/>
    </source>
</evidence>
<feature type="compositionally biased region" description="Low complexity" evidence="1">
    <location>
        <begin position="379"/>
        <end position="390"/>
    </location>
</feature>
<sequence>MPRDAAAKKSKTHKNQGKNGNPTCFGKSSADAAPNSANETGTRNDPDLSKRFEVDDTDDESTEAGIEVLDLTPKDSSKASGAEKAGDQEASDLYFAMFKSLMSTKPPVHSAQTPVSASAEDLSNKARPKKLVNPDPYAKYALIPKYHEDKENHSDGESVVGNIQFNVEAVPRHDEMGFTPYFDKNIRELKGPIPLTIFNKAWKNRAILYYAEKRSKFEDSASDRNRYTGYPYPSEWTQSFSDWTSNHQNFYNTLKVEYNFKRMANWLLAHKANADAILAEDGFMVALRYDIQVRTNAFAHWVALADGSQSVANISVFRSKIAHSCYATARKFDELDFTDNPYAEFGTQANWDPTTAKPAGGRAPKGSGYKGNNFDPNHAAKQGAQGNGKAPHVFSEHSEQNSPKPPRQLPCDQGAPETAAEPGPFCPNSHSASPSRWPTKVSCKMKIEAWEAALKDADLLPEFADVLDGFKNGFHQGIPQHSLGPNRAFFTPDNHASAWEVKDLIEEKLQKELSSGQMFGPFKHTEFAKHFSFFRSNPLGAVVNGDGSLRPTNDLSYPHICW</sequence>
<feature type="region of interest" description="Disordered" evidence="1">
    <location>
        <begin position="346"/>
        <end position="438"/>
    </location>
</feature>
<dbReference type="EnsemblFungi" id="PTTG_06491-t43_1">
    <property type="protein sequence ID" value="PTTG_06491-t43_1-p1"/>
    <property type="gene ID" value="PTTG_06491"/>
</dbReference>
<dbReference type="EMBL" id="ADAS02000126">
    <property type="protein sequence ID" value="OAV89497.1"/>
    <property type="molecule type" value="Genomic_DNA"/>
</dbReference>